<accession>A0A395LGC6</accession>
<sequence length="176" mass="19697">MEPDGSSKRTTAILSVGILGFSEILFLFTHDIFYWTPHITNLEEGFDYYYWNSVGNISAVGLFAFPMLIWHVSDLLTFSEPRTRLASLLGSYQLALYSMLAGIVGYAVIASGLTERIQCWEMEKMNSNPNTDFFIACHPNIGFGIEFLVLPFLLICLLLAVNKLAFAAFSTFRPAA</sequence>
<dbReference type="EMBL" id="QRBB01000002">
    <property type="protein sequence ID" value="RDS75813.1"/>
    <property type="molecule type" value="Genomic_DNA"/>
</dbReference>
<dbReference type="AlphaFoldDB" id="A0A395LGC6"/>
<reference evidence="2 3" key="1">
    <citation type="submission" date="2018-07" db="EMBL/GenBank/DDBJ databases">
        <title>Erythrobacter nanhaiensis sp. nov., a novel member of the genus Erythrobacter isolated from the South China Sea.</title>
        <authorList>
            <person name="Chen X."/>
            <person name="Liu J."/>
        </authorList>
    </citation>
    <scope>NUCLEOTIDE SEQUENCE [LARGE SCALE GENOMIC DNA]</scope>
    <source>
        <strain evidence="2 3">S-5</strain>
    </source>
</reference>
<feature type="transmembrane region" description="Helical" evidence="1">
    <location>
        <begin position="133"/>
        <end position="161"/>
    </location>
</feature>
<keyword evidence="3" id="KW-1185">Reference proteome</keyword>
<feature type="transmembrane region" description="Helical" evidence="1">
    <location>
        <begin position="12"/>
        <end position="36"/>
    </location>
</feature>
<protein>
    <submittedName>
        <fullName evidence="2">Uncharacterized protein</fullName>
    </submittedName>
</protein>
<keyword evidence="1" id="KW-0472">Membrane</keyword>
<evidence type="ECO:0000256" key="1">
    <source>
        <dbReference type="SAM" id="Phobius"/>
    </source>
</evidence>
<dbReference type="RefSeq" id="WP_115493080.1">
    <property type="nucleotide sequence ID" value="NZ_JACHWW010000002.1"/>
</dbReference>
<dbReference type="Proteomes" id="UP000254101">
    <property type="component" value="Unassembled WGS sequence"/>
</dbReference>
<proteinExistence type="predicted"/>
<organism evidence="2 3">
    <name type="scientific">Alteriqipengyuania lutimaris</name>
    <dbReference type="NCBI Taxonomy" id="1538146"/>
    <lineage>
        <taxon>Bacteria</taxon>
        <taxon>Pseudomonadati</taxon>
        <taxon>Pseudomonadota</taxon>
        <taxon>Alphaproteobacteria</taxon>
        <taxon>Sphingomonadales</taxon>
        <taxon>Erythrobacteraceae</taxon>
        <taxon>Alteriqipengyuania</taxon>
    </lineage>
</organism>
<evidence type="ECO:0000313" key="2">
    <source>
        <dbReference type="EMBL" id="RDS75813.1"/>
    </source>
</evidence>
<keyword evidence="1" id="KW-1133">Transmembrane helix</keyword>
<gene>
    <name evidence="2" type="ORF">DL238_14065</name>
</gene>
<comment type="caution">
    <text evidence="2">The sequence shown here is derived from an EMBL/GenBank/DDBJ whole genome shotgun (WGS) entry which is preliminary data.</text>
</comment>
<feature type="transmembrane region" description="Helical" evidence="1">
    <location>
        <begin position="94"/>
        <end position="113"/>
    </location>
</feature>
<evidence type="ECO:0000313" key="3">
    <source>
        <dbReference type="Proteomes" id="UP000254101"/>
    </source>
</evidence>
<feature type="transmembrane region" description="Helical" evidence="1">
    <location>
        <begin position="48"/>
        <end position="73"/>
    </location>
</feature>
<name>A0A395LGC6_9SPHN</name>
<keyword evidence="1" id="KW-0812">Transmembrane</keyword>